<gene>
    <name evidence="2" type="ORF">C8E87_5448</name>
</gene>
<feature type="domain" description="DUF397" evidence="1">
    <location>
        <begin position="12"/>
        <end position="64"/>
    </location>
</feature>
<dbReference type="RefSeq" id="WP_133875700.1">
    <property type="nucleotide sequence ID" value="NZ_BOMD01000024.1"/>
</dbReference>
<sequence length="72" mass="7908">MLSGQFTAAGNEWRRSRSCVGEGHCVEVSTADGGARIRMRNSTAPETVLVFDVAEWRDFLDAIKTGELPLTH</sequence>
<reference evidence="2 3" key="1">
    <citation type="submission" date="2019-03" db="EMBL/GenBank/DDBJ databases">
        <title>Sequencing the genomes of 1000 actinobacteria strains.</title>
        <authorList>
            <person name="Klenk H.-P."/>
        </authorList>
    </citation>
    <scope>NUCLEOTIDE SEQUENCE [LARGE SCALE GENOMIC DNA]</scope>
    <source>
        <strain evidence="2 3">DSM 43805</strain>
    </source>
</reference>
<dbReference type="Proteomes" id="UP000294901">
    <property type="component" value="Unassembled WGS sequence"/>
</dbReference>
<dbReference type="AlphaFoldDB" id="A0A4R6JY97"/>
<keyword evidence="3" id="KW-1185">Reference proteome</keyword>
<dbReference type="EMBL" id="SNWR01000001">
    <property type="protein sequence ID" value="TDO41709.1"/>
    <property type="molecule type" value="Genomic_DNA"/>
</dbReference>
<dbReference type="OrthoDB" id="3542928at2"/>
<dbReference type="InterPro" id="IPR007278">
    <property type="entry name" value="DUF397"/>
</dbReference>
<accession>A0A4R6JY97</accession>
<name>A0A4R6JY97_9ACTN</name>
<protein>
    <submittedName>
        <fullName evidence="2">Uncharacterized protein DUF397</fullName>
    </submittedName>
</protein>
<proteinExistence type="predicted"/>
<organism evidence="2 3">
    <name type="scientific">Paractinoplanes brasiliensis</name>
    <dbReference type="NCBI Taxonomy" id="52695"/>
    <lineage>
        <taxon>Bacteria</taxon>
        <taxon>Bacillati</taxon>
        <taxon>Actinomycetota</taxon>
        <taxon>Actinomycetes</taxon>
        <taxon>Micromonosporales</taxon>
        <taxon>Micromonosporaceae</taxon>
        <taxon>Paractinoplanes</taxon>
    </lineage>
</organism>
<evidence type="ECO:0000259" key="1">
    <source>
        <dbReference type="Pfam" id="PF04149"/>
    </source>
</evidence>
<comment type="caution">
    <text evidence="2">The sequence shown here is derived from an EMBL/GenBank/DDBJ whole genome shotgun (WGS) entry which is preliminary data.</text>
</comment>
<dbReference type="Pfam" id="PF04149">
    <property type="entry name" value="DUF397"/>
    <property type="match status" value="1"/>
</dbReference>
<evidence type="ECO:0000313" key="3">
    <source>
        <dbReference type="Proteomes" id="UP000294901"/>
    </source>
</evidence>
<evidence type="ECO:0000313" key="2">
    <source>
        <dbReference type="EMBL" id="TDO41709.1"/>
    </source>
</evidence>